<evidence type="ECO:0000313" key="1">
    <source>
        <dbReference type="EMBL" id="HJB09831.1"/>
    </source>
</evidence>
<dbReference type="Proteomes" id="UP000823823">
    <property type="component" value="Unassembled WGS sequence"/>
</dbReference>
<evidence type="ECO:0000313" key="2">
    <source>
        <dbReference type="Proteomes" id="UP000823823"/>
    </source>
</evidence>
<reference evidence="1" key="2">
    <citation type="submission" date="2021-04" db="EMBL/GenBank/DDBJ databases">
        <authorList>
            <person name="Gilroy R."/>
        </authorList>
    </citation>
    <scope>NUCLEOTIDE SEQUENCE</scope>
    <source>
        <strain evidence="1">ChiHjej13B12-24818</strain>
    </source>
</reference>
<dbReference type="NCBIfam" id="TIGR03085">
    <property type="entry name" value="TIGR03085 family metal-binding protein"/>
    <property type="match status" value="1"/>
</dbReference>
<proteinExistence type="predicted"/>
<dbReference type="EMBL" id="DWZH01000036">
    <property type="protein sequence ID" value="HJB09831.1"/>
    <property type="molecule type" value="Genomic_DNA"/>
</dbReference>
<comment type="caution">
    <text evidence="1">The sequence shown here is derived from an EMBL/GenBank/DDBJ whole genome shotgun (WGS) entry which is preliminary data.</text>
</comment>
<protein>
    <submittedName>
        <fullName evidence="1">TIGR03085 family protein</fullName>
    </submittedName>
</protein>
<dbReference type="AlphaFoldDB" id="A0A9D2RNR8"/>
<sequence>MLRESLSAAFLDLGPRAPTILPGWEAAQLLSHLLLRERYPHLQIGRMLPSGLGRGAAAAVEQLEASPWQEQVELLRNGPPRLSPVAAVDRLSNDSELLIHREDLLRAQPDREPQPAPAELQAQAWQAVGPMARVAMRVRADVILVSPLGGRRLPSRRGDASVRVHGEPIELLLWVSGRDRAARVRVHGDQAGLTALREGRRGL</sequence>
<dbReference type="InterPro" id="IPR017517">
    <property type="entry name" value="Maleyloyr_isom"/>
</dbReference>
<dbReference type="NCBIfam" id="TIGR03083">
    <property type="entry name" value="maleylpyruvate isomerase family mycothiol-dependent enzyme"/>
    <property type="match status" value="1"/>
</dbReference>
<gene>
    <name evidence="1" type="ORF">H9786_04760</name>
</gene>
<dbReference type="InterPro" id="IPR017519">
    <property type="entry name" value="CHP03085"/>
</dbReference>
<reference evidence="1" key="1">
    <citation type="journal article" date="2021" name="PeerJ">
        <title>Extensive microbial diversity within the chicken gut microbiome revealed by metagenomics and culture.</title>
        <authorList>
            <person name="Gilroy R."/>
            <person name="Ravi A."/>
            <person name="Getino M."/>
            <person name="Pursley I."/>
            <person name="Horton D.L."/>
            <person name="Alikhan N.F."/>
            <person name="Baker D."/>
            <person name="Gharbi K."/>
            <person name="Hall N."/>
            <person name="Watson M."/>
            <person name="Adriaenssens E.M."/>
            <person name="Foster-Nyarko E."/>
            <person name="Jarju S."/>
            <person name="Secka A."/>
            <person name="Antonio M."/>
            <person name="Oren A."/>
            <person name="Chaudhuri R.R."/>
            <person name="La Ragione R."/>
            <person name="Hildebrand F."/>
            <person name="Pallen M.J."/>
        </authorList>
    </citation>
    <scope>NUCLEOTIDE SEQUENCE</scope>
    <source>
        <strain evidence="1">ChiHjej13B12-24818</strain>
    </source>
</reference>
<accession>A0A9D2RNR8</accession>
<name>A0A9D2RNR8_9MICO</name>
<organism evidence="1 2">
    <name type="scientific">Candidatus Brachybacterium merdavium</name>
    <dbReference type="NCBI Taxonomy" id="2838513"/>
    <lineage>
        <taxon>Bacteria</taxon>
        <taxon>Bacillati</taxon>
        <taxon>Actinomycetota</taxon>
        <taxon>Actinomycetes</taxon>
        <taxon>Micrococcales</taxon>
        <taxon>Dermabacteraceae</taxon>
        <taxon>Brachybacterium</taxon>
    </lineage>
</organism>